<proteinExistence type="inferred from homology"/>
<dbReference type="EMBL" id="QGKL01000042">
    <property type="protein sequence ID" value="PWQ93374.1"/>
    <property type="molecule type" value="Genomic_DNA"/>
</dbReference>
<evidence type="ECO:0000256" key="3">
    <source>
        <dbReference type="ARBA" id="ARBA00022729"/>
    </source>
</evidence>
<name>A0A317C438_9GAMM</name>
<feature type="chain" id="PRO_5016326282" evidence="4">
    <location>
        <begin position="23"/>
        <end position="325"/>
    </location>
</feature>
<dbReference type="CDD" id="cd13603">
    <property type="entry name" value="PBP2_TRAP_Siap_TeaA_like"/>
    <property type="match status" value="1"/>
</dbReference>
<dbReference type="Gene3D" id="3.40.190.170">
    <property type="entry name" value="Bacterial extracellular solute-binding protein, family 7"/>
    <property type="match status" value="1"/>
</dbReference>
<dbReference type="Pfam" id="PF03480">
    <property type="entry name" value="DctP"/>
    <property type="match status" value="1"/>
</dbReference>
<evidence type="ECO:0000256" key="2">
    <source>
        <dbReference type="ARBA" id="ARBA00022448"/>
    </source>
</evidence>
<dbReference type="PANTHER" id="PTHR33376">
    <property type="match status" value="1"/>
</dbReference>
<dbReference type="RefSeq" id="WP_109825092.1">
    <property type="nucleotide sequence ID" value="NZ_QGKL01000042.1"/>
</dbReference>
<protein>
    <submittedName>
        <fullName evidence="5">C4-dicarboxylate ABC transporter substrate-binding protein</fullName>
    </submittedName>
</protein>
<evidence type="ECO:0000256" key="1">
    <source>
        <dbReference type="ARBA" id="ARBA00009023"/>
    </source>
</evidence>
<dbReference type="SUPFAM" id="SSF53850">
    <property type="entry name" value="Periplasmic binding protein-like II"/>
    <property type="match status" value="1"/>
</dbReference>
<dbReference type="InterPro" id="IPR038404">
    <property type="entry name" value="TRAP_DctP_sf"/>
</dbReference>
<comment type="similarity">
    <text evidence="1">Belongs to the bacterial solute-binding protein 7 family.</text>
</comment>
<keyword evidence="3 4" id="KW-0732">Signal</keyword>
<comment type="caution">
    <text evidence="5">The sequence shown here is derived from an EMBL/GenBank/DDBJ whole genome shotgun (WGS) entry which is preliminary data.</text>
</comment>
<dbReference type="AlphaFoldDB" id="A0A317C438"/>
<dbReference type="GO" id="GO:0030288">
    <property type="term" value="C:outer membrane-bounded periplasmic space"/>
    <property type="evidence" value="ECO:0007669"/>
    <property type="project" value="InterPro"/>
</dbReference>
<feature type="signal peptide" evidence="4">
    <location>
        <begin position="1"/>
        <end position="22"/>
    </location>
</feature>
<dbReference type="Proteomes" id="UP000245506">
    <property type="component" value="Unassembled WGS sequence"/>
</dbReference>
<evidence type="ECO:0000256" key="4">
    <source>
        <dbReference type="SAM" id="SignalP"/>
    </source>
</evidence>
<dbReference type="OrthoDB" id="5670809at2"/>
<dbReference type="InterPro" id="IPR018389">
    <property type="entry name" value="DctP_fam"/>
</dbReference>
<dbReference type="GO" id="GO:0055085">
    <property type="term" value="P:transmembrane transport"/>
    <property type="evidence" value="ECO:0007669"/>
    <property type="project" value="InterPro"/>
</dbReference>
<reference evidence="5 6" key="1">
    <citation type="submission" date="2018-05" db="EMBL/GenBank/DDBJ databases">
        <title>Leucothrix arctica sp. nov., isolated from Arctic seawater.</title>
        <authorList>
            <person name="Choi A."/>
            <person name="Baek K."/>
        </authorList>
    </citation>
    <scope>NUCLEOTIDE SEQUENCE [LARGE SCALE GENOMIC DNA]</scope>
    <source>
        <strain evidence="5 6">IMCC9719</strain>
    </source>
</reference>
<organism evidence="5 6">
    <name type="scientific">Leucothrix arctica</name>
    <dbReference type="NCBI Taxonomy" id="1481894"/>
    <lineage>
        <taxon>Bacteria</taxon>
        <taxon>Pseudomonadati</taxon>
        <taxon>Pseudomonadota</taxon>
        <taxon>Gammaproteobacteria</taxon>
        <taxon>Thiotrichales</taxon>
        <taxon>Thiotrichaceae</taxon>
        <taxon>Leucothrix</taxon>
    </lineage>
</organism>
<dbReference type="PIRSF" id="PIRSF006470">
    <property type="entry name" value="DctB"/>
    <property type="match status" value="1"/>
</dbReference>
<dbReference type="InterPro" id="IPR004682">
    <property type="entry name" value="TRAP_DctP"/>
</dbReference>
<evidence type="ECO:0000313" key="6">
    <source>
        <dbReference type="Proteomes" id="UP000245506"/>
    </source>
</evidence>
<keyword evidence="2" id="KW-0813">Transport</keyword>
<dbReference type="PANTHER" id="PTHR33376:SF7">
    <property type="entry name" value="C4-DICARBOXYLATE-BINDING PROTEIN DCTB"/>
    <property type="match status" value="1"/>
</dbReference>
<sequence>MKVSNVLTSIALAVALSTSVSAETIDLNLGHTGAPNHHYQTISLQFAEAVKERTDGRINIKVFPADQLGKQLEAVEGTMLGTQDIFLVSDTVLSNWIPDMGILNLPFLFSSLDDVHEVLEGPVGDKLEAKMEGSGALVIGWWMGGLRNITNNKQPITKPEDLKGVKIRVPEGNVFVETFKAMGANPVVISFGELYSALQLGTADAQENPPAHILTKKFYEVQAYTTKTAHIYLGSPLIMNQAKLESIPEADRKILLDTATEMAGVHLKMVNDLEKGQWEELAKLGNKINDVDTAPFKAATAPVIEKFKGTLDASIIEEIQSTLSK</sequence>
<accession>A0A317C438</accession>
<gene>
    <name evidence="5" type="ORF">DKT75_17200</name>
</gene>
<keyword evidence="6" id="KW-1185">Reference proteome</keyword>
<dbReference type="NCBIfam" id="NF037995">
    <property type="entry name" value="TRAP_S1"/>
    <property type="match status" value="1"/>
</dbReference>
<dbReference type="NCBIfam" id="TIGR00787">
    <property type="entry name" value="dctP"/>
    <property type="match status" value="1"/>
</dbReference>
<evidence type="ECO:0000313" key="5">
    <source>
        <dbReference type="EMBL" id="PWQ93374.1"/>
    </source>
</evidence>